<dbReference type="EMBL" id="SODA01000002">
    <property type="protein sequence ID" value="TDW07259.1"/>
    <property type="molecule type" value="Genomic_DNA"/>
</dbReference>
<proteinExistence type="inferred from homology"/>
<comment type="similarity">
    <text evidence="2 5">Belongs to the DegT/DnrJ/EryC1 family.</text>
</comment>
<dbReference type="InterPro" id="IPR015421">
    <property type="entry name" value="PyrdxlP-dep_Trfase_major"/>
</dbReference>
<dbReference type="InterPro" id="IPR000653">
    <property type="entry name" value="DegT/StrS_aminotransferase"/>
</dbReference>
<comment type="caution">
    <text evidence="6">The sequence shown here is derived from an EMBL/GenBank/DDBJ whole genome shotgun (WGS) entry which is preliminary data.</text>
</comment>
<evidence type="ECO:0000256" key="4">
    <source>
        <dbReference type="PIRSR" id="PIRSR000390-2"/>
    </source>
</evidence>
<feature type="modified residue" description="N6-(pyridoxal phosphate)lysine" evidence="4">
    <location>
        <position position="191"/>
    </location>
</feature>
<dbReference type="RefSeq" id="WP_208320742.1">
    <property type="nucleotide sequence ID" value="NZ_QLME01000009.1"/>
</dbReference>
<accession>A0A4R7Z709</accession>
<dbReference type="Proteomes" id="UP000294697">
    <property type="component" value="Unassembled WGS sequence"/>
</dbReference>
<dbReference type="InterPro" id="IPR015422">
    <property type="entry name" value="PyrdxlP-dep_Trfase_small"/>
</dbReference>
<dbReference type="PIRSF" id="PIRSF000390">
    <property type="entry name" value="PLP_StrS"/>
    <property type="match status" value="1"/>
</dbReference>
<organism evidence="6 7">
    <name type="scientific">Halanaerobium saccharolyticum</name>
    <dbReference type="NCBI Taxonomy" id="43595"/>
    <lineage>
        <taxon>Bacteria</taxon>
        <taxon>Bacillati</taxon>
        <taxon>Bacillota</taxon>
        <taxon>Clostridia</taxon>
        <taxon>Halanaerobiales</taxon>
        <taxon>Halanaerobiaceae</taxon>
        <taxon>Halanaerobium</taxon>
    </lineage>
</organism>
<evidence type="ECO:0000313" key="7">
    <source>
        <dbReference type="Proteomes" id="UP000294697"/>
    </source>
</evidence>
<reference evidence="6 7" key="1">
    <citation type="submission" date="2019-03" db="EMBL/GenBank/DDBJ databases">
        <title>Subsurface microbial communities from deep shales in Ohio and West Virginia, USA.</title>
        <authorList>
            <person name="Wrighton K."/>
        </authorList>
    </citation>
    <scope>NUCLEOTIDE SEQUENCE [LARGE SCALE GENOMIC DNA]</scope>
    <source>
        <strain evidence="6 7">MSL9.2</strain>
    </source>
</reference>
<gene>
    <name evidence="6" type="ORF">C8C77_10259</name>
</gene>
<evidence type="ECO:0000256" key="1">
    <source>
        <dbReference type="ARBA" id="ARBA00022898"/>
    </source>
</evidence>
<feature type="active site" description="Proton acceptor" evidence="3">
    <location>
        <position position="191"/>
    </location>
</feature>
<dbReference type="Pfam" id="PF01041">
    <property type="entry name" value="DegT_DnrJ_EryC1"/>
    <property type="match status" value="1"/>
</dbReference>
<dbReference type="SUPFAM" id="SSF53383">
    <property type="entry name" value="PLP-dependent transferases"/>
    <property type="match status" value="1"/>
</dbReference>
<name>A0A4R7Z709_9FIRM</name>
<dbReference type="Gene3D" id="3.90.1150.10">
    <property type="entry name" value="Aspartate Aminotransferase, domain 1"/>
    <property type="match status" value="1"/>
</dbReference>
<dbReference type="PANTHER" id="PTHR30244:SF36">
    <property type="entry name" value="3-OXO-GLUCOSE-6-PHOSPHATE:GLUTAMATE AMINOTRANSFERASE"/>
    <property type="match status" value="1"/>
</dbReference>
<evidence type="ECO:0000313" key="6">
    <source>
        <dbReference type="EMBL" id="TDW07259.1"/>
    </source>
</evidence>
<keyword evidence="1 4" id="KW-0663">Pyridoxal phosphate</keyword>
<dbReference type="CDD" id="cd00616">
    <property type="entry name" value="AHBA_syn"/>
    <property type="match status" value="1"/>
</dbReference>
<dbReference type="PANTHER" id="PTHR30244">
    <property type="entry name" value="TRANSAMINASE"/>
    <property type="match status" value="1"/>
</dbReference>
<dbReference type="Gene3D" id="3.40.640.10">
    <property type="entry name" value="Type I PLP-dependent aspartate aminotransferase-like (Major domain)"/>
    <property type="match status" value="1"/>
</dbReference>
<dbReference type="GO" id="GO:0008483">
    <property type="term" value="F:transaminase activity"/>
    <property type="evidence" value="ECO:0007669"/>
    <property type="project" value="TreeGrafter"/>
</dbReference>
<dbReference type="GO" id="GO:0000271">
    <property type="term" value="P:polysaccharide biosynthetic process"/>
    <property type="evidence" value="ECO:0007669"/>
    <property type="project" value="TreeGrafter"/>
</dbReference>
<evidence type="ECO:0000256" key="3">
    <source>
        <dbReference type="PIRSR" id="PIRSR000390-1"/>
    </source>
</evidence>
<sequence length="373" mass="42056">MSIPFMELSDSYDLIYDEVMEKIKKIIDNTRFIGGKEIIKFEKEFSDYCNVKNAVACGNGTDAIMIALKALDIGPGDTVITVPHTFIATAEAVTAVGAEVDFVDIDEKTYTMSPEKLEEYIEKNIDEKNIKAIIPVHLYGQMADMPAVMEIADKYDLKVIEDSAQGHGAQIDGMGPGEYGDFATFSFYPGKNLGAFGDAGALVTNDDGLAKKAKMLSNHGRYNEKYTHQIEGYNSRMDSIQAAVLRIKLKYLDQWTEMRIKNAEKYDEFLKDKDIVTPFVRDDSKHVYHLYVVRVNDRDELKSKLKDNNISAGIHYPIPLHLQPAYNYLGYKKGDFPVTEQVSEEILSLPMWPELTSKEQTEIVDKILSLQKG</sequence>
<dbReference type="InterPro" id="IPR015424">
    <property type="entry name" value="PyrdxlP-dep_Trfase"/>
</dbReference>
<evidence type="ECO:0000256" key="5">
    <source>
        <dbReference type="RuleBase" id="RU004508"/>
    </source>
</evidence>
<dbReference type="AlphaFoldDB" id="A0A4R7Z709"/>
<dbReference type="GO" id="GO:0030170">
    <property type="term" value="F:pyridoxal phosphate binding"/>
    <property type="evidence" value="ECO:0007669"/>
    <property type="project" value="TreeGrafter"/>
</dbReference>
<protein>
    <submittedName>
        <fullName evidence="6">dTDP-4-amino-4,6-dideoxygalactose transaminase</fullName>
    </submittedName>
</protein>
<evidence type="ECO:0000256" key="2">
    <source>
        <dbReference type="ARBA" id="ARBA00037999"/>
    </source>
</evidence>